<feature type="transmembrane region" description="Helical" evidence="6">
    <location>
        <begin position="6"/>
        <end position="24"/>
    </location>
</feature>
<gene>
    <name evidence="8" type="ORF">GA0111570_105284</name>
</gene>
<feature type="transmembrane region" description="Helical" evidence="6">
    <location>
        <begin position="96"/>
        <end position="116"/>
    </location>
</feature>
<dbReference type="RefSeq" id="WP_092610071.1">
    <property type="nucleotide sequence ID" value="NZ_FMYF01000005.1"/>
</dbReference>
<accession>A0A1G6H0U6</accession>
<dbReference type="OrthoDB" id="9810662at2"/>
<keyword evidence="5 6" id="KW-0472">Membrane</keyword>
<dbReference type="EMBL" id="FMYF01000005">
    <property type="protein sequence ID" value="SDB87016.1"/>
    <property type="molecule type" value="Genomic_DNA"/>
</dbReference>
<dbReference type="Pfam" id="PF00482">
    <property type="entry name" value="T2SSF"/>
    <property type="match status" value="1"/>
</dbReference>
<keyword evidence="3 6" id="KW-0812">Transmembrane</keyword>
<keyword evidence="2" id="KW-1003">Cell membrane</keyword>
<evidence type="ECO:0000256" key="5">
    <source>
        <dbReference type="ARBA" id="ARBA00023136"/>
    </source>
</evidence>
<dbReference type="AlphaFoldDB" id="A0A1G6H0U6"/>
<dbReference type="GO" id="GO:0005886">
    <property type="term" value="C:plasma membrane"/>
    <property type="evidence" value="ECO:0007669"/>
    <property type="project" value="UniProtKB-SubCell"/>
</dbReference>
<organism evidence="8 9">
    <name type="scientific">Raineyella antarctica</name>
    <dbReference type="NCBI Taxonomy" id="1577474"/>
    <lineage>
        <taxon>Bacteria</taxon>
        <taxon>Bacillati</taxon>
        <taxon>Actinomycetota</taxon>
        <taxon>Actinomycetes</taxon>
        <taxon>Propionibacteriales</taxon>
        <taxon>Propionibacteriaceae</taxon>
        <taxon>Raineyella</taxon>
    </lineage>
</organism>
<evidence type="ECO:0000256" key="1">
    <source>
        <dbReference type="ARBA" id="ARBA00004651"/>
    </source>
</evidence>
<evidence type="ECO:0000313" key="9">
    <source>
        <dbReference type="Proteomes" id="UP000199086"/>
    </source>
</evidence>
<evidence type="ECO:0000259" key="7">
    <source>
        <dbReference type="Pfam" id="PF00482"/>
    </source>
</evidence>
<evidence type="ECO:0000313" key="8">
    <source>
        <dbReference type="EMBL" id="SDB87016.1"/>
    </source>
</evidence>
<sequence length="297" mass="32291">MTIALVLVIVITAAGLGLLSYLVIAGPDPTRSRALGNLTRGLADRAGAGRQQGGLSRGLSPGAVGTRWVPQGELRLLDRLLSEAGRPAAWPLERVVAVKLWSTVIAIVLMLLYVVQAPTGRTVVLGFLMVALVYAAPEIRLYGIGVERRETMGRELADILDQMSIAVEAGLGFEAALVRVSQNSDGVLSGELRRTVQDMQVGQPRREAYLALGERTKVPTLRRFIRTIIQAEESGLALTEVLRTQAAEMRLVRRQTAEEKAQRIPVKVIFPLVFCIMPIVFIVILGPVALNIIDAFR</sequence>
<keyword evidence="9" id="KW-1185">Reference proteome</keyword>
<evidence type="ECO:0000256" key="2">
    <source>
        <dbReference type="ARBA" id="ARBA00022475"/>
    </source>
</evidence>
<proteinExistence type="predicted"/>
<dbReference type="STRING" id="1577474.GA0111570_105284"/>
<reference evidence="8 9" key="1">
    <citation type="submission" date="2016-06" db="EMBL/GenBank/DDBJ databases">
        <authorList>
            <person name="Olsen C.W."/>
            <person name="Carey S."/>
            <person name="Hinshaw L."/>
            <person name="Karasin A.I."/>
        </authorList>
    </citation>
    <scope>NUCLEOTIDE SEQUENCE [LARGE SCALE GENOMIC DNA]</scope>
    <source>
        <strain evidence="8 9">LZ-22</strain>
    </source>
</reference>
<comment type="subcellular location">
    <subcellularLocation>
        <location evidence="1">Cell membrane</location>
        <topology evidence="1">Multi-pass membrane protein</topology>
    </subcellularLocation>
</comment>
<dbReference type="InterPro" id="IPR018076">
    <property type="entry name" value="T2SS_GspF_dom"/>
</dbReference>
<evidence type="ECO:0000256" key="4">
    <source>
        <dbReference type="ARBA" id="ARBA00022989"/>
    </source>
</evidence>
<name>A0A1G6H0U6_9ACTN</name>
<dbReference type="Proteomes" id="UP000199086">
    <property type="component" value="Unassembled WGS sequence"/>
</dbReference>
<dbReference type="PANTHER" id="PTHR35007">
    <property type="entry name" value="INTEGRAL MEMBRANE PROTEIN-RELATED"/>
    <property type="match status" value="1"/>
</dbReference>
<feature type="transmembrane region" description="Helical" evidence="6">
    <location>
        <begin position="268"/>
        <end position="293"/>
    </location>
</feature>
<evidence type="ECO:0000256" key="6">
    <source>
        <dbReference type="SAM" id="Phobius"/>
    </source>
</evidence>
<feature type="transmembrane region" description="Helical" evidence="6">
    <location>
        <begin position="122"/>
        <end position="142"/>
    </location>
</feature>
<keyword evidence="4 6" id="KW-1133">Transmembrane helix</keyword>
<evidence type="ECO:0000256" key="3">
    <source>
        <dbReference type="ARBA" id="ARBA00022692"/>
    </source>
</evidence>
<dbReference type="PANTHER" id="PTHR35007:SF2">
    <property type="entry name" value="PILUS ASSEMBLE PROTEIN"/>
    <property type="match status" value="1"/>
</dbReference>
<feature type="domain" description="Type II secretion system protein GspF" evidence="7">
    <location>
        <begin position="160"/>
        <end position="285"/>
    </location>
</feature>
<protein>
    <submittedName>
        <fullName evidence="8">Tight adherence protein C</fullName>
    </submittedName>
</protein>